<evidence type="ECO:0000256" key="1">
    <source>
        <dbReference type="SAM" id="Phobius"/>
    </source>
</evidence>
<keyword evidence="3" id="KW-1185">Reference proteome</keyword>
<dbReference type="OrthoDB" id="6869320at2"/>
<reference evidence="2 3" key="1">
    <citation type="submission" date="2016-10" db="EMBL/GenBank/DDBJ databases">
        <title>Marinobacter salinus sp. nov., a moderately halophilic bacterium isolated from a tidal flat environment.</title>
        <authorList>
            <person name="Park S.-J."/>
        </authorList>
    </citation>
    <scope>NUCLEOTIDE SEQUENCE [LARGE SCALE GENOMIC DNA]</scope>
    <source>
        <strain evidence="2 3">Hb8</strain>
    </source>
</reference>
<name>A0A1D9GQQ3_9GAMM</name>
<dbReference type="RefSeq" id="WP_070973174.1">
    <property type="nucleotide sequence ID" value="NZ_CP017715.1"/>
</dbReference>
<sequence length="179" mass="19725">METKLIEASIGTIGTITTAVIGICALGLTIYQAALARKHNRLSVRPHLTRFTHRTTEPGKGVLSIDLINKGIGPAFINEFEVYLDGKPITDVKEAVNKMLSTRRYHQQITLLTDDYALSAGESKSLLTIAVALQDGDSLDQIEKELSRLDLRVDYESAYKESYQLDTREGEIAKSGQAT</sequence>
<evidence type="ECO:0000313" key="2">
    <source>
        <dbReference type="EMBL" id="AOY89929.1"/>
    </source>
</evidence>
<dbReference type="AlphaFoldDB" id="A0A1D9GQQ3"/>
<keyword evidence="1" id="KW-0472">Membrane</keyword>
<keyword evidence="1" id="KW-0812">Transmembrane</keyword>
<protein>
    <submittedName>
        <fullName evidence="2">Uncharacterized protein</fullName>
    </submittedName>
</protein>
<dbReference type="Proteomes" id="UP000177445">
    <property type="component" value="Chromosome"/>
</dbReference>
<dbReference type="KEGG" id="msq:BKP64_18140"/>
<proteinExistence type="predicted"/>
<evidence type="ECO:0000313" key="3">
    <source>
        <dbReference type="Proteomes" id="UP000177445"/>
    </source>
</evidence>
<keyword evidence="1" id="KW-1133">Transmembrane helix</keyword>
<feature type="transmembrane region" description="Helical" evidence="1">
    <location>
        <begin position="12"/>
        <end position="35"/>
    </location>
</feature>
<organism evidence="2 3">
    <name type="scientific">Marinobacter salinus</name>
    <dbReference type="NCBI Taxonomy" id="1874317"/>
    <lineage>
        <taxon>Bacteria</taxon>
        <taxon>Pseudomonadati</taxon>
        <taxon>Pseudomonadota</taxon>
        <taxon>Gammaproteobacteria</taxon>
        <taxon>Pseudomonadales</taxon>
        <taxon>Marinobacteraceae</taxon>
        <taxon>Marinobacter</taxon>
    </lineage>
</organism>
<accession>A0A1D9GQQ3</accession>
<dbReference type="STRING" id="1874317.BKP64_18140"/>
<dbReference type="EMBL" id="CP017715">
    <property type="protein sequence ID" value="AOY89929.1"/>
    <property type="molecule type" value="Genomic_DNA"/>
</dbReference>
<gene>
    <name evidence="2" type="ORF">BKP64_18140</name>
</gene>